<keyword evidence="1" id="KW-0812">Transmembrane</keyword>
<accession>A0A7W9W2J2</accession>
<comment type="caution">
    <text evidence="2">The sequence shown here is derived from an EMBL/GenBank/DDBJ whole genome shotgun (WGS) entry which is preliminary data.</text>
</comment>
<evidence type="ECO:0000256" key="1">
    <source>
        <dbReference type="SAM" id="Phobius"/>
    </source>
</evidence>
<reference evidence="2 3" key="1">
    <citation type="submission" date="2020-08" db="EMBL/GenBank/DDBJ databases">
        <title>Genomic Encyclopedia of Type Strains, Phase IV (KMG-IV): sequencing the most valuable type-strain genomes for metagenomic binning, comparative biology and taxonomic classification.</title>
        <authorList>
            <person name="Goeker M."/>
        </authorList>
    </citation>
    <scope>NUCLEOTIDE SEQUENCE [LARGE SCALE GENOMIC DNA]</scope>
    <source>
        <strain evidence="2 3">DSM 17245</strain>
    </source>
</reference>
<dbReference type="NCBIfam" id="NF045596">
    <property type="entry name" value="ECF_S_CD3073"/>
    <property type="match status" value="1"/>
</dbReference>
<protein>
    <submittedName>
        <fullName evidence="2">Energy-coupling factor transport system substrate-specific component</fullName>
    </submittedName>
</protein>
<feature type="transmembrane region" description="Helical" evidence="1">
    <location>
        <begin position="104"/>
        <end position="129"/>
    </location>
</feature>
<dbReference type="RefSeq" id="WP_207719992.1">
    <property type="nucleotide sequence ID" value="NZ_JACHHH010000005.1"/>
</dbReference>
<dbReference type="AlphaFoldDB" id="A0A7W9W2J2"/>
<feature type="transmembrane region" description="Helical" evidence="1">
    <location>
        <begin position="74"/>
        <end position="92"/>
    </location>
</feature>
<organism evidence="2 3">
    <name type="scientific">Oribacterium sinus</name>
    <dbReference type="NCBI Taxonomy" id="237576"/>
    <lineage>
        <taxon>Bacteria</taxon>
        <taxon>Bacillati</taxon>
        <taxon>Bacillota</taxon>
        <taxon>Clostridia</taxon>
        <taxon>Lachnospirales</taxon>
        <taxon>Lachnospiraceae</taxon>
        <taxon>Oribacterium</taxon>
    </lineage>
</organism>
<keyword evidence="1" id="KW-0472">Membrane</keyword>
<dbReference type="EMBL" id="JACHHH010000005">
    <property type="protein sequence ID" value="MBB6041312.1"/>
    <property type="molecule type" value="Genomic_DNA"/>
</dbReference>
<evidence type="ECO:0000313" key="2">
    <source>
        <dbReference type="EMBL" id="MBB6041312.1"/>
    </source>
</evidence>
<name>A0A7W9W2J2_9FIRM</name>
<dbReference type="Proteomes" id="UP000522163">
    <property type="component" value="Unassembled WGS sequence"/>
</dbReference>
<feature type="transmembrane region" description="Helical" evidence="1">
    <location>
        <begin position="149"/>
        <end position="176"/>
    </location>
</feature>
<evidence type="ECO:0000313" key="3">
    <source>
        <dbReference type="Proteomes" id="UP000522163"/>
    </source>
</evidence>
<keyword evidence="1" id="KW-1133">Transmembrane helix</keyword>
<gene>
    <name evidence="2" type="ORF">HNQ46_001289</name>
</gene>
<sequence>MNKLNKNTKILLFCALAVVINVVFGDFVSMLKIPLLFMDTIGTIFIAACYGMGYGVLTGVATNLLMGFTASPSAIPFALVNVVVAVVVALISKAGKKGFSLPKAILAGLLLAILCPMVGAPIRIFLFGGLTGSGTDLVIMALKQSGQELFTSVYLGAVSGNLVDKLLSCVLVSLLLQRQAMKRSLSLA</sequence>
<dbReference type="Gene3D" id="1.10.1760.20">
    <property type="match status" value="1"/>
</dbReference>
<dbReference type="GeneID" id="85014832"/>
<proteinExistence type="predicted"/>